<name>R7W730_AEGTA</name>
<dbReference type="AlphaFoldDB" id="R7W730"/>
<proteinExistence type="predicted"/>
<sequence>MEAVVLVLPHAHPGKRPVNLQEVAFSFLCADAGGRSCFVWADGPAAVLDRSNDSGSLPSGRDTFRGTQSQRWRRLLQGSSLKI</sequence>
<protein>
    <submittedName>
        <fullName evidence="1">Uncharacterized protein</fullName>
    </submittedName>
</protein>
<reference evidence="1" key="1">
    <citation type="submission" date="2015-06" db="UniProtKB">
        <authorList>
            <consortium name="EnsemblPlants"/>
        </authorList>
    </citation>
    <scope>IDENTIFICATION</scope>
</reference>
<organism evidence="1">
    <name type="scientific">Aegilops tauschii</name>
    <name type="common">Tausch's goatgrass</name>
    <name type="synonym">Aegilops squarrosa</name>
    <dbReference type="NCBI Taxonomy" id="37682"/>
    <lineage>
        <taxon>Eukaryota</taxon>
        <taxon>Viridiplantae</taxon>
        <taxon>Streptophyta</taxon>
        <taxon>Embryophyta</taxon>
        <taxon>Tracheophyta</taxon>
        <taxon>Spermatophyta</taxon>
        <taxon>Magnoliopsida</taxon>
        <taxon>Liliopsida</taxon>
        <taxon>Poales</taxon>
        <taxon>Poaceae</taxon>
        <taxon>BOP clade</taxon>
        <taxon>Pooideae</taxon>
        <taxon>Triticodae</taxon>
        <taxon>Triticeae</taxon>
        <taxon>Triticinae</taxon>
        <taxon>Aegilops</taxon>
    </lineage>
</organism>
<dbReference type="EnsemblPlants" id="EMT12869">
    <property type="protein sequence ID" value="EMT12869"/>
    <property type="gene ID" value="F775_23990"/>
</dbReference>
<evidence type="ECO:0000313" key="1">
    <source>
        <dbReference type="EnsemblPlants" id="EMT12869"/>
    </source>
</evidence>
<accession>R7W730</accession>